<evidence type="ECO:0000256" key="8">
    <source>
        <dbReference type="ARBA" id="ARBA00022679"/>
    </source>
</evidence>
<evidence type="ECO:0000313" key="17">
    <source>
        <dbReference type="EMBL" id="MBF4694819.1"/>
    </source>
</evidence>
<dbReference type="PANTHER" id="PTHR24421">
    <property type="entry name" value="NITRATE/NITRITE SENSOR PROTEIN NARX-RELATED"/>
    <property type="match status" value="1"/>
</dbReference>
<dbReference type="InterPro" id="IPR005467">
    <property type="entry name" value="His_kinase_dom"/>
</dbReference>
<evidence type="ECO:0000256" key="3">
    <source>
        <dbReference type="ARBA" id="ARBA00004496"/>
    </source>
</evidence>
<dbReference type="Pfam" id="PF07730">
    <property type="entry name" value="HisKA_3"/>
    <property type="match status" value="1"/>
</dbReference>
<dbReference type="Gene3D" id="1.20.5.1930">
    <property type="match status" value="1"/>
</dbReference>
<reference evidence="17 18" key="1">
    <citation type="submission" date="2020-11" db="EMBL/GenBank/DDBJ databases">
        <title>Fusibacter basophilias sp. nov.</title>
        <authorList>
            <person name="Qiu D."/>
        </authorList>
    </citation>
    <scope>NUCLEOTIDE SEQUENCE [LARGE SCALE GENOMIC DNA]</scope>
    <source>
        <strain evidence="17 18">Q10-2</strain>
    </source>
</reference>
<dbReference type="InterPro" id="IPR011712">
    <property type="entry name" value="Sig_transdc_His_kin_sub3_dim/P"/>
</dbReference>
<evidence type="ECO:0000256" key="1">
    <source>
        <dbReference type="ARBA" id="ARBA00000085"/>
    </source>
</evidence>
<dbReference type="InterPro" id="IPR036890">
    <property type="entry name" value="HATPase_C_sf"/>
</dbReference>
<dbReference type="EC" id="2.7.13.3" evidence="4"/>
<organism evidence="17 18">
    <name type="scientific">Fusibacter ferrireducens</name>
    <dbReference type="NCBI Taxonomy" id="2785058"/>
    <lineage>
        <taxon>Bacteria</taxon>
        <taxon>Bacillati</taxon>
        <taxon>Bacillota</taxon>
        <taxon>Clostridia</taxon>
        <taxon>Eubacteriales</taxon>
        <taxon>Eubacteriales Family XII. Incertae Sedis</taxon>
        <taxon>Fusibacter</taxon>
    </lineage>
</organism>
<dbReference type="InterPro" id="IPR008595">
    <property type="entry name" value="DegS"/>
</dbReference>
<dbReference type="Gene3D" id="3.30.565.10">
    <property type="entry name" value="Histidine kinase-like ATPase, C-terminal domain"/>
    <property type="match status" value="1"/>
</dbReference>
<protein>
    <recommendedName>
        <fullName evidence="5">Oxygen sensor histidine kinase NreB</fullName>
        <ecNumber evidence="4">2.7.13.3</ecNumber>
    </recommendedName>
    <alternativeName>
        <fullName evidence="15">Nitrogen regulation protein B</fullName>
    </alternativeName>
</protein>
<comment type="function">
    <text evidence="14">Member of the two-component regulatory system NreB/NreC involved in the control of dissimilatory nitrate/nitrite reduction in response to oxygen. NreB functions as a direct oxygen sensor histidine kinase which is autophosphorylated, in the absence of oxygen, probably at the conserved histidine residue, and transfers its phosphate group probably to a conserved aspartate residue of NreC. NreB/NreC activates the expression of the nitrate (narGHJI) and nitrite (nir) reductase operons, as well as the putative nitrate transporter gene narT.</text>
</comment>
<dbReference type="InterPro" id="IPR050482">
    <property type="entry name" value="Sensor_HK_TwoCompSys"/>
</dbReference>
<keyword evidence="10 17" id="KW-0418">Kinase</keyword>
<keyword evidence="9" id="KW-0479">Metal-binding</keyword>
<evidence type="ECO:0000256" key="7">
    <source>
        <dbReference type="ARBA" id="ARBA00022490"/>
    </source>
</evidence>
<keyword evidence="6" id="KW-0004">4Fe-4S</keyword>
<comment type="cofactor">
    <cofactor evidence="2">
        <name>[4Fe-4S] cluster</name>
        <dbReference type="ChEBI" id="CHEBI:49883"/>
    </cofactor>
</comment>
<sequence>MKNFIEIKELDQIINKTAVSIEDGKKEIFEISEKTRQDYNHYEQELLNIKTKLTLIVNEIDKVEIKAKMAKNMIATINAHFDEFTEKDIKDAYELSQKVQIELSVKRQEERELQERKMELDRLLITSKDVMKRSEVLETKVSVALDYLTNSIFEQVEDHKHKKEVSLKIIEAQENEKKRISRDIHDGPAQSLANIIFKAEYLSKIIDVAPHKAKKEISELQEDIRNTLKDIRKIIYDLMPMSLDDLGLIPTLNKLISNLLEGHALQIEMKLKNRIPINDPLINLTVFRVVQESFNNMVKHSKCKNALLIIDCTERQIEVEIIDDGIGFDAQEMLLKPSGYGLYNMRERIEMLNGTFSLKSQIGKGTKIKIVIPNKIS</sequence>
<keyword evidence="8" id="KW-0808">Transferase</keyword>
<feature type="domain" description="Histidine kinase" evidence="16">
    <location>
        <begin position="183"/>
        <end position="376"/>
    </location>
</feature>
<gene>
    <name evidence="17" type="ORF">ISU02_17090</name>
</gene>
<dbReference type="Pfam" id="PF02518">
    <property type="entry name" value="HATPase_c"/>
    <property type="match status" value="1"/>
</dbReference>
<evidence type="ECO:0000256" key="12">
    <source>
        <dbReference type="ARBA" id="ARBA00023012"/>
    </source>
</evidence>
<evidence type="ECO:0000256" key="6">
    <source>
        <dbReference type="ARBA" id="ARBA00022485"/>
    </source>
</evidence>
<evidence type="ECO:0000256" key="11">
    <source>
        <dbReference type="ARBA" id="ARBA00023004"/>
    </source>
</evidence>
<evidence type="ECO:0000256" key="4">
    <source>
        <dbReference type="ARBA" id="ARBA00012438"/>
    </source>
</evidence>
<evidence type="ECO:0000256" key="10">
    <source>
        <dbReference type="ARBA" id="ARBA00022777"/>
    </source>
</evidence>
<dbReference type="Proteomes" id="UP000614200">
    <property type="component" value="Unassembled WGS sequence"/>
</dbReference>
<dbReference type="PROSITE" id="PS50109">
    <property type="entry name" value="HIS_KIN"/>
    <property type="match status" value="1"/>
</dbReference>
<evidence type="ECO:0000256" key="2">
    <source>
        <dbReference type="ARBA" id="ARBA00001966"/>
    </source>
</evidence>
<evidence type="ECO:0000259" key="16">
    <source>
        <dbReference type="PROSITE" id="PS50109"/>
    </source>
</evidence>
<dbReference type="Pfam" id="PF05384">
    <property type="entry name" value="DegS"/>
    <property type="match status" value="1"/>
</dbReference>
<dbReference type="PRINTS" id="PR00344">
    <property type="entry name" value="BCTRLSENSOR"/>
</dbReference>
<comment type="caution">
    <text evidence="17">The sequence shown here is derived from an EMBL/GenBank/DDBJ whole genome shotgun (WGS) entry which is preliminary data.</text>
</comment>
<keyword evidence="7" id="KW-0963">Cytoplasm</keyword>
<keyword evidence="18" id="KW-1185">Reference proteome</keyword>
<dbReference type="PANTHER" id="PTHR24421:SF55">
    <property type="entry name" value="SENSOR HISTIDINE KINASE YDFH"/>
    <property type="match status" value="1"/>
</dbReference>
<dbReference type="SUPFAM" id="SSF55874">
    <property type="entry name" value="ATPase domain of HSP90 chaperone/DNA topoisomerase II/histidine kinase"/>
    <property type="match status" value="1"/>
</dbReference>
<evidence type="ECO:0000256" key="13">
    <source>
        <dbReference type="ARBA" id="ARBA00023014"/>
    </source>
</evidence>
<keyword evidence="13" id="KW-0411">Iron-sulfur</keyword>
<keyword evidence="12" id="KW-0902">Two-component regulatory system</keyword>
<comment type="catalytic activity">
    <reaction evidence="1">
        <text>ATP + protein L-histidine = ADP + protein N-phospho-L-histidine.</text>
        <dbReference type="EC" id="2.7.13.3"/>
    </reaction>
</comment>
<evidence type="ECO:0000313" key="18">
    <source>
        <dbReference type="Proteomes" id="UP000614200"/>
    </source>
</evidence>
<evidence type="ECO:0000256" key="15">
    <source>
        <dbReference type="ARBA" id="ARBA00030800"/>
    </source>
</evidence>
<name>A0ABR9ZZ01_9FIRM</name>
<evidence type="ECO:0000256" key="9">
    <source>
        <dbReference type="ARBA" id="ARBA00022723"/>
    </source>
</evidence>
<dbReference type="InterPro" id="IPR004358">
    <property type="entry name" value="Sig_transdc_His_kin-like_C"/>
</dbReference>
<evidence type="ECO:0000256" key="5">
    <source>
        <dbReference type="ARBA" id="ARBA00017322"/>
    </source>
</evidence>
<accession>A0ABR9ZZ01</accession>
<proteinExistence type="predicted"/>
<dbReference type="InterPro" id="IPR003594">
    <property type="entry name" value="HATPase_dom"/>
</dbReference>
<dbReference type="CDD" id="cd16917">
    <property type="entry name" value="HATPase_UhpB-NarQ-NarX-like"/>
    <property type="match status" value="1"/>
</dbReference>
<dbReference type="SMART" id="SM00387">
    <property type="entry name" value="HATPase_c"/>
    <property type="match status" value="1"/>
</dbReference>
<dbReference type="RefSeq" id="WP_194703062.1">
    <property type="nucleotide sequence ID" value="NZ_JADKNH010000011.1"/>
</dbReference>
<comment type="subcellular location">
    <subcellularLocation>
        <location evidence="3">Cytoplasm</location>
    </subcellularLocation>
</comment>
<dbReference type="GO" id="GO:0016301">
    <property type="term" value="F:kinase activity"/>
    <property type="evidence" value="ECO:0007669"/>
    <property type="project" value="UniProtKB-KW"/>
</dbReference>
<keyword evidence="11" id="KW-0408">Iron</keyword>
<evidence type="ECO:0000256" key="14">
    <source>
        <dbReference type="ARBA" id="ARBA00024827"/>
    </source>
</evidence>
<dbReference type="EMBL" id="JADKNH010000011">
    <property type="protein sequence ID" value="MBF4694819.1"/>
    <property type="molecule type" value="Genomic_DNA"/>
</dbReference>